<gene>
    <name evidence="1" type="ORF">CALCODRAFT_556674</name>
</gene>
<evidence type="ECO:0000313" key="2">
    <source>
        <dbReference type="Proteomes" id="UP000076842"/>
    </source>
</evidence>
<dbReference type="OrthoDB" id="2563669at2759"/>
<keyword evidence="2" id="KW-1185">Reference proteome</keyword>
<evidence type="ECO:0000313" key="1">
    <source>
        <dbReference type="EMBL" id="KZT54902.1"/>
    </source>
</evidence>
<organism evidence="1 2">
    <name type="scientific">Calocera cornea HHB12733</name>
    <dbReference type="NCBI Taxonomy" id="1353952"/>
    <lineage>
        <taxon>Eukaryota</taxon>
        <taxon>Fungi</taxon>
        <taxon>Dikarya</taxon>
        <taxon>Basidiomycota</taxon>
        <taxon>Agaricomycotina</taxon>
        <taxon>Dacrymycetes</taxon>
        <taxon>Dacrymycetales</taxon>
        <taxon>Dacrymycetaceae</taxon>
        <taxon>Calocera</taxon>
    </lineage>
</organism>
<accession>A0A165EHX7</accession>
<protein>
    <submittedName>
        <fullName evidence="1">Uncharacterized protein</fullName>
    </submittedName>
</protein>
<proteinExistence type="predicted"/>
<name>A0A165EHX7_9BASI</name>
<dbReference type="Gene3D" id="2.60.120.260">
    <property type="entry name" value="Galactose-binding domain-like"/>
    <property type="match status" value="1"/>
</dbReference>
<dbReference type="Proteomes" id="UP000076842">
    <property type="component" value="Unassembled WGS sequence"/>
</dbReference>
<sequence>MSVYLTSLWANSPLLTYHPTLGSDIHTNWISKPFVVSDTEPQYYTSAPQASVEFWLYCDQFSLNAGLWPYGGGAPPCDFNVTINGDLQNVTNIYHQYNLPVDWYHVELALFCPEEGQQAQFWGVDFQETQGSKPMNVINTLLNASQVHTAGRWHEEVVFQGYFYKNLTEYTSSHHGAKLSYSFKGVRTTVFGAVGPENGAYIITIDGVPQPTLTGYNPVVGNTTVLWLLQGLDNDQTHTVEIVSLDGELKIQAIQNTELFPLPNNA</sequence>
<dbReference type="EMBL" id="KV424004">
    <property type="protein sequence ID" value="KZT54902.1"/>
    <property type="molecule type" value="Genomic_DNA"/>
</dbReference>
<dbReference type="InParanoid" id="A0A165EHX7"/>
<reference evidence="1 2" key="1">
    <citation type="journal article" date="2016" name="Mol. Biol. Evol.">
        <title>Comparative Genomics of Early-Diverging Mushroom-Forming Fungi Provides Insights into the Origins of Lignocellulose Decay Capabilities.</title>
        <authorList>
            <person name="Nagy L.G."/>
            <person name="Riley R."/>
            <person name="Tritt A."/>
            <person name="Adam C."/>
            <person name="Daum C."/>
            <person name="Floudas D."/>
            <person name="Sun H."/>
            <person name="Yadav J.S."/>
            <person name="Pangilinan J."/>
            <person name="Larsson K.H."/>
            <person name="Matsuura K."/>
            <person name="Barry K."/>
            <person name="Labutti K."/>
            <person name="Kuo R."/>
            <person name="Ohm R.A."/>
            <person name="Bhattacharya S.S."/>
            <person name="Shirouzu T."/>
            <person name="Yoshinaga Y."/>
            <person name="Martin F.M."/>
            <person name="Grigoriev I.V."/>
            <person name="Hibbett D.S."/>
        </authorList>
    </citation>
    <scope>NUCLEOTIDE SEQUENCE [LARGE SCALE GENOMIC DNA]</scope>
    <source>
        <strain evidence="1 2">HHB12733</strain>
    </source>
</reference>
<dbReference type="AlphaFoldDB" id="A0A165EHX7"/>